<dbReference type="SMART" id="SM00987">
    <property type="entry name" value="UreE_C"/>
    <property type="match status" value="1"/>
</dbReference>
<dbReference type="HOGENOM" id="CLU_075800_0_0_11"/>
<evidence type="ECO:0000259" key="1">
    <source>
        <dbReference type="SMART" id="SM00986"/>
    </source>
</evidence>
<dbReference type="Proteomes" id="UP000030625">
    <property type="component" value="Chromosome"/>
</dbReference>
<reference evidence="2 3" key="1">
    <citation type="journal article" date="2015" name="Genome Announc.">
        <title>Complete and Assembled Genome Sequence of Bifidobacterium kashiwanohense PV20-2, Isolated from the Feces of an Anemic Kenyan Infant.</title>
        <authorList>
            <person name="Vazquez-Gutierrez P."/>
            <person name="Lacroix C."/>
            <person name="Chassard C."/>
            <person name="Klumpp J."/>
            <person name="Jans C."/>
            <person name="Stevens M.J."/>
        </authorList>
    </citation>
    <scope>NUCLEOTIDE SEQUENCE [LARGE SCALE GENOMIC DNA]</scope>
    <source>
        <strain evidence="2 3">PV20-2</strain>
    </source>
</reference>
<dbReference type="InterPro" id="IPR036895">
    <property type="entry name" value="Uracil-DNA_glycosylase-like_sf"/>
</dbReference>
<dbReference type="Gene3D" id="3.40.470.10">
    <property type="entry name" value="Uracil-DNA glycosylase-like domain"/>
    <property type="match status" value="1"/>
</dbReference>
<feature type="domain" description="Uracil-DNA glycosylase-like" evidence="1">
    <location>
        <begin position="29"/>
        <end position="187"/>
    </location>
</feature>
<dbReference type="InterPro" id="IPR047124">
    <property type="entry name" value="HI_0220.2"/>
</dbReference>
<proteinExistence type="predicted"/>
<dbReference type="STRING" id="1447716.AH68_06390"/>
<dbReference type="InterPro" id="IPR005122">
    <property type="entry name" value="Uracil-DNA_glycosylase-like"/>
</dbReference>
<dbReference type="PANTHER" id="PTHR42160:SF1">
    <property type="entry name" value="URACIL-DNA GLYCOSYLASE SUPERFAMILY PROTEIN"/>
    <property type="match status" value="1"/>
</dbReference>
<name>A0A0A7I666_9BIFI</name>
<dbReference type="RefSeq" id="WP_039198582.1">
    <property type="nucleotide sequence ID" value="NZ_CP007456.1"/>
</dbReference>
<dbReference type="OrthoDB" id="9789139at2"/>
<dbReference type="Pfam" id="PF03167">
    <property type="entry name" value="UDG"/>
    <property type="match status" value="1"/>
</dbReference>
<gene>
    <name evidence="2" type="ORF">AH68_06390</name>
</gene>
<accession>A0A0A7I666</accession>
<dbReference type="KEGG" id="bka:AH68_06390"/>
<organism evidence="2 3">
    <name type="scientific">Bifidobacterium catenulatum PV20-2</name>
    <dbReference type="NCBI Taxonomy" id="1447716"/>
    <lineage>
        <taxon>Bacteria</taxon>
        <taxon>Bacillati</taxon>
        <taxon>Actinomycetota</taxon>
        <taxon>Actinomycetes</taxon>
        <taxon>Bifidobacteriales</taxon>
        <taxon>Bifidobacteriaceae</taxon>
        <taxon>Bifidobacterium</taxon>
    </lineage>
</organism>
<dbReference type="EMBL" id="CP007456">
    <property type="protein sequence ID" value="AIZ14725.1"/>
    <property type="molecule type" value="Genomic_DNA"/>
</dbReference>
<protein>
    <submittedName>
        <fullName evidence="2">Uracil-DNA glycosylase</fullName>
    </submittedName>
</protein>
<dbReference type="SMART" id="SM00986">
    <property type="entry name" value="UDG"/>
    <property type="match status" value="1"/>
</dbReference>
<dbReference type="CDD" id="cd10033">
    <property type="entry name" value="UDG_like"/>
    <property type="match status" value="1"/>
</dbReference>
<sequence>MDKDFLAIFNAIKADGANADYTKRGIDPLYSVGAGARIVIIGQAPGSVAEETRIPWNDKSGERLRDWLGVSRETFYNPERVALLPMDFYFPGHGRSGDLPPRKGFAEQWHPALLALMPNVRLTVLVGAYAVRRYLHLKNSDSITTVVRDYDAYLGRGFFPLVHPSPRNQLWMSRNPWFEAETLPALKAQVNAALEQR</sequence>
<evidence type="ECO:0000313" key="3">
    <source>
        <dbReference type="Proteomes" id="UP000030625"/>
    </source>
</evidence>
<dbReference type="AlphaFoldDB" id="A0A0A7I666"/>
<dbReference type="PANTHER" id="PTHR42160">
    <property type="entry name" value="URACIL-DNA GLYCOSYLASE SUPERFAMILY PROTEIN"/>
    <property type="match status" value="1"/>
</dbReference>
<dbReference type="SUPFAM" id="SSF52141">
    <property type="entry name" value="Uracil-DNA glycosylase-like"/>
    <property type="match status" value="1"/>
</dbReference>
<evidence type="ECO:0000313" key="2">
    <source>
        <dbReference type="EMBL" id="AIZ14725.1"/>
    </source>
</evidence>